<dbReference type="PROSITE" id="PS50921">
    <property type="entry name" value="ANTAR"/>
    <property type="match status" value="1"/>
</dbReference>
<dbReference type="InterPro" id="IPR036388">
    <property type="entry name" value="WH-like_DNA-bd_sf"/>
</dbReference>
<proteinExistence type="predicted"/>
<dbReference type="SMART" id="SM01012">
    <property type="entry name" value="ANTAR"/>
    <property type="match status" value="1"/>
</dbReference>
<dbReference type="SUPFAM" id="SSF52172">
    <property type="entry name" value="CheY-like"/>
    <property type="match status" value="1"/>
</dbReference>
<dbReference type="SUPFAM" id="SSF55781">
    <property type="entry name" value="GAF domain-like"/>
    <property type="match status" value="1"/>
</dbReference>
<feature type="domain" description="ANTAR" evidence="1">
    <location>
        <begin position="128"/>
        <end position="189"/>
    </location>
</feature>
<evidence type="ECO:0000313" key="2">
    <source>
        <dbReference type="EMBL" id="QWC10906.1"/>
    </source>
</evidence>
<dbReference type="Pfam" id="PF03861">
    <property type="entry name" value="ANTAR"/>
    <property type="match status" value="1"/>
</dbReference>
<keyword evidence="3" id="KW-1185">Reference proteome</keyword>
<evidence type="ECO:0000259" key="1">
    <source>
        <dbReference type="PROSITE" id="PS50921"/>
    </source>
</evidence>
<dbReference type="InterPro" id="IPR011006">
    <property type="entry name" value="CheY-like_superfamily"/>
</dbReference>
<dbReference type="EMBL" id="CP076022">
    <property type="protein sequence ID" value="QWC10906.1"/>
    <property type="molecule type" value="Genomic_DNA"/>
</dbReference>
<dbReference type="Gene3D" id="1.10.10.10">
    <property type="entry name" value="Winged helix-like DNA-binding domain superfamily/Winged helix DNA-binding domain"/>
    <property type="match status" value="1"/>
</dbReference>
<dbReference type="InterPro" id="IPR005561">
    <property type="entry name" value="ANTAR"/>
</dbReference>
<gene>
    <name evidence="2" type="ORF">KKR91_04665</name>
</gene>
<accession>A0A975M6K5</accession>
<name>A0A975M6K5_9MICC</name>
<sequence length="202" mass="21197">MVESTQTELSPARLQVLLLAHPDLDGFLQALAAYLSEHLAPVLGSSAPAGCSLRIVRPRRQPVQVGDGHVHQMPDMAAASVPVPGVEPAIAVLSCFRSRPGPLGAEDVRAVELAAAGIAPALALALRLDGQAHRANNLQAAMESRTVVDLAAGIIMGQNNCSQDRAVEILRSVSNSRNVKIRDVAAGVVAVVTDRVSTHFEE</sequence>
<dbReference type="GO" id="GO:0003723">
    <property type="term" value="F:RNA binding"/>
    <property type="evidence" value="ECO:0007669"/>
    <property type="project" value="InterPro"/>
</dbReference>
<dbReference type="AlphaFoldDB" id="A0A975M6K5"/>
<dbReference type="Proteomes" id="UP000676885">
    <property type="component" value="Chromosome"/>
</dbReference>
<evidence type="ECO:0000313" key="3">
    <source>
        <dbReference type="Proteomes" id="UP000676885"/>
    </source>
</evidence>
<dbReference type="KEGG" id="ajg:KKR91_04665"/>
<reference evidence="2 3" key="1">
    <citation type="submission" date="2021-05" db="EMBL/GenBank/DDBJ databases">
        <title>Novel species in genus Arthrobacter.</title>
        <authorList>
            <person name="Zhang G."/>
        </authorList>
    </citation>
    <scope>NUCLEOTIDE SEQUENCE [LARGE SCALE GENOMIC DNA]</scope>
    <source>
        <strain evidence="3">zg-ZUI227</strain>
    </source>
</reference>
<organism evidence="2 3">
    <name type="scientific">Arthrobacter jiangjiafuii</name>
    <dbReference type="NCBI Taxonomy" id="2817475"/>
    <lineage>
        <taxon>Bacteria</taxon>
        <taxon>Bacillati</taxon>
        <taxon>Actinomycetota</taxon>
        <taxon>Actinomycetes</taxon>
        <taxon>Micrococcales</taxon>
        <taxon>Micrococcaceae</taxon>
        <taxon>Arthrobacter</taxon>
    </lineage>
</organism>
<protein>
    <submittedName>
        <fullName evidence="2">ANTAR domain-containing protein</fullName>
    </submittedName>
</protein>
<dbReference type="RefSeq" id="WP_210230262.1">
    <property type="nucleotide sequence ID" value="NZ_CP076022.1"/>
</dbReference>